<name>A0ABW3R9Z1_9FLAO</name>
<comment type="caution">
    <text evidence="1">The sequence shown here is derived from an EMBL/GenBank/DDBJ whole genome shotgun (WGS) entry which is preliminary data.</text>
</comment>
<dbReference type="EMBL" id="JBHTLJ010000002">
    <property type="protein sequence ID" value="MFD1161866.1"/>
    <property type="molecule type" value="Genomic_DNA"/>
</dbReference>
<evidence type="ECO:0008006" key="3">
    <source>
        <dbReference type="Google" id="ProtNLM"/>
    </source>
</evidence>
<dbReference type="InterPro" id="IPR021109">
    <property type="entry name" value="Peptidase_aspartic_dom_sf"/>
</dbReference>
<organism evidence="1 2">
    <name type="scientific">Hwangdonia seohaensis</name>
    <dbReference type="NCBI Taxonomy" id="1240727"/>
    <lineage>
        <taxon>Bacteria</taxon>
        <taxon>Pseudomonadati</taxon>
        <taxon>Bacteroidota</taxon>
        <taxon>Flavobacteriia</taxon>
        <taxon>Flavobacteriales</taxon>
        <taxon>Flavobacteriaceae</taxon>
        <taxon>Hwangdonia</taxon>
    </lineage>
</organism>
<dbReference type="PROSITE" id="PS00141">
    <property type="entry name" value="ASP_PROTEASE"/>
    <property type="match status" value="1"/>
</dbReference>
<accession>A0ABW3R9Z1</accession>
<dbReference type="SUPFAM" id="SSF50630">
    <property type="entry name" value="Acid proteases"/>
    <property type="match status" value="1"/>
</dbReference>
<sequence>MNCHLVFATHGIKKSILFTKAEILNEYTTRIPFKLVDHLIVVEAELLNKKGNFIIDTGSETLILNSGHFPNMYANNQKSKETSGVLEAIDYSYEKQVKEFVLQNFRLENKSSDVIDLSHIEHSKKIKLLGIIGYNILKDYEIFVDMHLNQITLTKVDAKGNKLDKQVYLEKIVDSVNFKLKKHTIVLNSTINNQKLKFGLDTAAEFNQISKNVNKKVLKYFVPKKRLTLIGASNKKIEVMAGKLHRVKLNETIYFGPMLTVLTNLNKMNDAFGTDLDGIFGYEFFAQKRTIINYQKEKLYFVDFPLKTQ</sequence>
<dbReference type="InterPro" id="IPR001969">
    <property type="entry name" value="Aspartic_peptidase_AS"/>
</dbReference>
<keyword evidence="2" id="KW-1185">Reference proteome</keyword>
<proteinExistence type="predicted"/>
<evidence type="ECO:0000313" key="2">
    <source>
        <dbReference type="Proteomes" id="UP001597163"/>
    </source>
</evidence>
<dbReference type="Gene3D" id="2.40.70.10">
    <property type="entry name" value="Acid Proteases"/>
    <property type="match status" value="2"/>
</dbReference>
<gene>
    <name evidence="1" type="ORF">ACFQ2E_05530</name>
</gene>
<evidence type="ECO:0000313" key="1">
    <source>
        <dbReference type="EMBL" id="MFD1161866.1"/>
    </source>
</evidence>
<reference evidence="2" key="1">
    <citation type="journal article" date="2019" name="Int. J. Syst. Evol. Microbiol.">
        <title>The Global Catalogue of Microorganisms (GCM) 10K type strain sequencing project: providing services to taxonomists for standard genome sequencing and annotation.</title>
        <authorList>
            <consortium name="The Broad Institute Genomics Platform"/>
            <consortium name="The Broad Institute Genome Sequencing Center for Infectious Disease"/>
            <person name="Wu L."/>
            <person name="Ma J."/>
        </authorList>
    </citation>
    <scope>NUCLEOTIDE SEQUENCE [LARGE SCALE GENOMIC DNA]</scope>
    <source>
        <strain evidence="2">CCUG 63246</strain>
    </source>
</reference>
<dbReference type="Proteomes" id="UP001597163">
    <property type="component" value="Unassembled WGS sequence"/>
</dbReference>
<protein>
    <recommendedName>
        <fullName evidence="3">Peptidase A2 domain-containing protein</fullName>
    </recommendedName>
</protein>